<keyword evidence="5" id="KW-1185">Reference proteome</keyword>
<feature type="compositionally biased region" description="Basic and acidic residues" evidence="1">
    <location>
        <begin position="22"/>
        <end position="67"/>
    </location>
</feature>
<reference evidence="3 4" key="2">
    <citation type="submission" date="2020-05" db="EMBL/GenBank/DDBJ databases">
        <authorList>
            <person name="Campoy J."/>
            <person name="Schneeberger K."/>
            <person name="Spophaly S."/>
        </authorList>
    </citation>
    <scope>NUCLEOTIDE SEQUENCE [LARGE SCALE GENOMIC DNA]</scope>
    <source>
        <strain evidence="3">PruArmRojPasFocal</strain>
    </source>
</reference>
<feature type="region of interest" description="Disordered" evidence="1">
    <location>
        <begin position="1"/>
        <end position="67"/>
    </location>
</feature>
<dbReference type="EMBL" id="CAEKDK010000008">
    <property type="protein sequence ID" value="CAB4289639.1"/>
    <property type="molecule type" value="Genomic_DNA"/>
</dbReference>
<dbReference type="EMBL" id="CAEKKB010000008">
    <property type="protein sequence ID" value="CAB4320005.1"/>
    <property type="molecule type" value="Genomic_DNA"/>
</dbReference>
<evidence type="ECO:0000313" key="3">
    <source>
        <dbReference type="EMBL" id="CAB4320005.1"/>
    </source>
</evidence>
<organism evidence="3 5">
    <name type="scientific">Prunus armeniaca</name>
    <name type="common">Apricot</name>
    <name type="synonym">Armeniaca vulgaris</name>
    <dbReference type="NCBI Taxonomy" id="36596"/>
    <lineage>
        <taxon>Eukaryota</taxon>
        <taxon>Viridiplantae</taxon>
        <taxon>Streptophyta</taxon>
        <taxon>Embryophyta</taxon>
        <taxon>Tracheophyta</taxon>
        <taxon>Spermatophyta</taxon>
        <taxon>Magnoliopsida</taxon>
        <taxon>eudicotyledons</taxon>
        <taxon>Gunneridae</taxon>
        <taxon>Pentapetalae</taxon>
        <taxon>rosids</taxon>
        <taxon>fabids</taxon>
        <taxon>Rosales</taxon>
        <taxon>Rosaceae</taxon>
        <taxon>Amygdaloideae</taxon>
        <taxon>Amygdaleae</taxon>
        <taxon>Prunus</taxon>
    </lineage>
</organism>
<proteinExistence type="predicted"/>
<evidence type="ECO:0000256" key="1">
    <source>
        <dbReference type="SAM" id="MobiDB-lite"/>
    </source>
</evidence>
<evidence type="ECO:0000313" key="5">
    <source>
        <dbReference type="Proteomes" id="UP000507245"/>
    </source>
</evidence>
<dbReference type="AlphaFoldDB" id="A0A6J5Y7P0"/>
<name>A0A6J5Y7P0_PRUAR</name>
<accession>A0A6J5Y7P0</accession>
<dbReference type="Proteomes" id="UP000507245">
    <property type="component" value="Unassembled WGS sequence"/>
</dbReference>
<dbReference type="Proteomes" id="UP000507222">
    <property type="component" value="Unassembled WGS sequence"/>
</dbReference>
<evidence type="ECO:0000313" key="2">
    <source>
        <dbReference type="EMBL" id="CAB4289639.1"/>
    </source>
</evidence>
<evidence type="ECO:0000313" key="4">
    <source>
        <dbReference type="Proteomes" id="UP000507222"/>
    </source>
</evidence>
<reference evidence="5" key="1">
    <citation type="journal article" date="2020" name="Genome Biol.">
        <title>Gamete binning: chromosome-level and haplotype-resolved genome assembly enabled by high-throughput single-cell sequencing of gamete genomes.</title>
        <authorList>
            <person name="Campoy J.A."/>
            <person name="Sun H."/>
            <person name="Goel M."/>
            <person name="Jiao W.-B."/>
            <person name="Folz-Donahue K."/>
            <person name="Wang N."/>
            <person name="Rubio M."/>
            <person name="Liu C."/>
            <person name="Kukat C."/>
            <person name="Ruiz D."/>
            <person name="Huettel B."/>
            <person name="Schneeberger K."/>
        </authorList>
    </citation>
    <scope>NUCLEOTIDE SEQUENCE [LARGE SCALE GENOMIC DNA]</scope>
    <source>
        <strain evidence="5">cv. Rojo Pasion</strain>
    </source>
</reference>
<protein>
    <submittedName>
        <fullName evidence="3">Uncharacterized protein</fullName>
    </submittedName>
</protein>
<gene>
    <name evidence="2" type="ORF">CURHAP_LOCUS48837</name>
    <name evidence="3" type="ORF">ORAREDHAP_LOCUS48197</name>
</gene>
<sequence>MFCSRGSRKSYIGNRIQSTSHADARKTGDAGDERNKTEDAGEESQKTKDAREESDKTEDGGVAESRE</sequence>